<dbReference type="EMBL" id="JBEAAL010000010">
    <property type="protein sequence ID" value="MEQ1406296.1"/>
    <property type="molecule type" value="Genomic_DNA"/>
</dbReference>
<evidence type="ECO:0000259" key="10">
    <source>
        <dbReference type="PROSITE" id="PS50110"/>
    </source>
</evidence>
<proteinExistence type="predicted"/>
<keyword evidence="11" id="KW-0547">Nucleotide-binding</keyword>
<dbReference type="Gene3D" id="3.40.50.2300">
    <property type="match status" value="1"/>
</dbReference>
<dbReference type="InterPro" id="IPR011006">
    <property type="entry name" value="CheY-like_superfamily"/>
</dbReference>
<keyword evidence="5" id="KW-0418">Kinase</keyword>
<keyword evidence="8" id="KW-0472">Membrane</keyword>
<evidence type="ECO:0000256" key="3">
    <source>
        <dbReference type="ARBA" id="ARBA00022553"/>
    </source>
</evidence>
<dbReference type="PANTHER" id="PTHR43711:SF1">
    <property type="entry name" value="HISTIDINE KINASE 1"/>
    <property type="match status" value="1"/>
</dbReference>
<dbReference type="SMART" id="SM00387">
    <property type="entry name" value="HATPase_c"/>
    <property type="match status" value="1"/>
</dbReference>
<dbReference type="Gene3D" id="1.10.287.130">
    <property type="match status" value="1"/>
</dbReference>
<evidence type="ECO:0000256" key="5">
    <source>
        <dbReference type="ARBA" id="ARBA00022777"/>
    </source>
</evidence>
<evidence type="ECO:0000313" key="11">
    <source>
        <dbReference type="EMBL" id="MEQ1406296.1"/>
    </source>
</evidence>
<dbReference type="PROSITE" id="PS50110">
    <property type="entry name" value="RESPONSE_REGULATORY"/>
    <property type="match status" value="1"/>
</dbReference>
<dbReference type="CDD" id="cd00082">
    <property type="entry name" value="HisKA"/>
    <property type="match status" value="1"/>
</dbReference>
<evidence type="ECO:0000256" key="2">
    <source>
        <dbReference type="ARBA" id="ARBA00012438"/>
    </source>
</evidence>
<dbReference type="PANTHER" id="PTHR43711">
    <property type="entry name" value="TWO-COMPONENT HISTIDINE KINASE"/>
    <property type="match status" value="1"/>
</dbReference>
<dbReference type="EC" id="2.7.13.3" evidence="2"/>
<feature type="domain" description="Response regulatory" evidence="10">
    <location>
        <begin position="482"/>
        <end position="592"/>
    </location>
</feature>
<keyword evidence="8" id="KW-0812">Transmembrane</keyword>
<evidence type="ECO:0000256" key="7">
    <source>
        <dbReference type="PROSITE-ProRule" id="PRU00169"/>
    </source>
</evidence>
<dbReference type="InterPro" id="IPR036890">
    <property type="entry name" value="HATPase_C_sf"/>
</dbReference>
<comment type="catalytic activity">
    <reaction evidence="1">
        <text>ATP + protein L-histidine = ADP + protein N-phospho-L-histidine.</text>
        <dbReference type="EC" id="2.7.13.3"/>
    </reaction>
</comment>
<evidence type="ECO:0000256" key="8">
    <source>
        <dbReference type="SAM" id="Phobius"/>
    </source>
</evidence>
<feature type="transmembrane region" description="Helical" evidence="8">
    <location>
        <begin position="99"/>
        <end position="120"/>
    </location>
</feature>
<dbReference type="SMART" id="SM00448">
    <property type="entry name" value="REC"/>
    <property type="match status" value="1"/>
</dbReference>
<feature type="transmembrane region" description="Helical" evidence="8">
    <location>
        <begin position="204"/>
        <end position="224"/>
    </location>
</feature>
<keyword evidence="6" id="KW-0902">Two-component regulatory system</keyword>
<dbReference type="InterPro" id="IPR003594">
    <property type="entry name" value="HATPase_dom"/>
</dbReference>
<evidence type="ECO:0000256" key="1">
    <source>
        <dbReference type="ARBA" id="ARBA00000085"/>
    </source>
</evidence>
<evidence type="ECO:0000256" key="6">
    <source>
        <dbReference type="ARBA" id="ARBA00023012"/>
    </source>
</evidence>
<dbReference type="Pfam" id="PF02518">
    <property type="entry name" value="HATPase_c"/>
    <property type="match status" value="1"/>
</dbReference>
<evidence type="ECO:0000313" key="12">
    <source>
        <dbReference type="Proteomes" id="UP001496627"/>
    </source>
</evidence>
<dbReference type="RefSeq" id="WP_348863213.1">
    <property type="nucleotide sequence ID" value="NZ_JBEAAL010000010.1"/>
</dbReference>
<dbReference type="InterPro" id="IPR050736">
    <property type="entry name" value="Sensor_HK_Regulatory"/>
</dbReference>
<comment type="caution">
    <text evidence="11">The sequence shown here is derived from an EMBL/GenBank/DDBJ whole genome shotgun (WGS) entry which is preliminary data.</text>
</comment>
<keyword evidence="4" id="KW-0808">Transferase</keyword>
<protein>
    <recommendedName>
        <fullName evidence="2">histidine kinase</fullName>
        <ecNumber evidence="2">2.7.13.3</ecNumber>
    </recommendedName>
</protein>
<gene>
    <name evidence="11" type="ORF">ABK249_15280</name>
</gene>
<keyword evidence="3 7" id="KW-0597">Phosphoprotein</keyword>
<dbReference type="SUPFAM" id="SSF47384">
    <property type="entry name" value="Homodimeric domain of signal transducing histidine kinase"/>
    <property type="match status" value="1"/>
</dbReference>
<dbReference type="PROSITE" id="PS50109">
    <property type="entry name" value="HIS_KIN"/>
    <property type="match status" value="1"/>
</dbReference>
<dbReference type="GO" id="GO:0005524">
    <property type="term" value="F:ATP binding"/>
    <property type="evidence" value="ECO:0007669"/>
    <property type="project" value="UniProtKB-KW"/>
</dbReference>
<feature type="transmembrane region" description="Helical" evidence="8">
    <location>
        <begin position="73"/>
        <end position="93"/>
    </location>
</feature>
<dbReference type="Gene3D" id="3.30.565.10">
    <property type="entry name" value="Histidine kinase-like ATPase, C-terminal domain"/>
    <property type="match status" value="1"/>
</dbReference>
<feature type="domain" description="Histidine kinase" evidence="9">
    <location>
        <begin position="247"/>
        <end position="455"/>
    </location>
</feature>
<keyword evidence="12" id="KW-1185">Reference proteome</keyword>
<dbReference type="SUPFAM" id="SSF52172">
    <property type="entry name" value="CheY-like"/>
    <property type="match status" value="1"/>
</dbReference>
<dbReference type="Pfam" id="PF00512">
    <property type="entry name" value="HisKA"/>
    <property type="match status" value="1"/>
</dbReference>
<name>A0ABV0M4C5_9HYPH</name>
<keyword evidence="8" id="KW-1133">Transmembrane helix</keyword>
<feature type="transmembrane region" description="Helical" evidence="8">
    <location>
        <begin position="177"/>
        <end position="195"/>
    </location>
</feature>
<evidence type="ECO:0000256" key="4">
    <source>
        <dbReference type="ARBA" id="ARBA00022679"/>
    </source>
</evidence>
<dbReference type="SMART" id="SM00388">
    <property type="entry name" value="HisKA"/>
    <property type="match status" value="1"/>
</dbReference>
<dbReference type="SUPFAM" id="SSF55874">
    <property type="entry name" value="ATPase domain of HSP90 chaperone/DNA topoisomerase II/histidine kinase"/>
    <property type="match status" value="1"/>
</dbReference>
<dbReference type="InterPro" id="IPR003661">
    <property type="entry name" value="HisK_dim/P_dom"/>
</dbReference>
<evidence type="ECO:0000259" key="9">
    <source>
        <dbReference type="PROSITE" id="PS50109"/>
    </source>
</evidence>
<feature type="modified residue" description="4-aspartylphosphate" evidence="7">
    <location>
        <position position="526"/>
    </location>
</feature>
<reference evidence="11 12" key="1">
    <citation type="submission" date="2024-05" db="EMBL/GenBank/DDBJ databases">
        <title>Neorhizobium sp. Rsf11, a plant growth promoting and heavy metal resistant PAH-degrader.</title>
        <authorList>
            <person name="Golubev S.N."/>
            <person name="Muratova A.Y."/>
            <person name="Markelova M.I."/>
        </authorList>
    </citation>
    <scope>NUCLEOTIDE SEQUENCE [LARGE SCALE GENOMIC DNA]</scope>
    <source>
        <strain evidence="11 12">Rsf11</strain>
    </source>
</reference>
<dbReference type="PRINTS" id="PR00344">
    <property type="entry name" value="BCTRLSENSOR"/>
</dbReference>
<sequence>MICEVRAVPCRPAVKLSRSRRHDIGHVLHRRDTLMISTSTGSSKAPRASLRAHISLLLGQKDGEHYDAERGQAIVRIILVPLFSLYAIPALILTNSTGTLVTVFAIYATLYFPLGWLLLYDIIKHPGNYLWRRIAAMTGDYVAMTFAMSAGDAATLPVYATLLWVTVGYGLRFGSSYLAAATAAALAAIGVTTLLNEYWQTNPYLVLTLVVTAILVPGYVLVLIKRLQKAYTLAHEANLAKSRFLAQASHDLRQPIHAISLFTACLRDAGLGREEQQMVENIDRSLQGLSHLFRSLLDISTLDSGKVTPRIDAIPIAAIIENIGQQNAQSAQWAKVTLRAVPSKCYVQVDEALLTTMIQNIVTNALKYASGRPVLVGCRRRGGKLAIEIYDRGDGIAEEHLPRVFEEFYQVRERGDKDVEGVGLGLPIVRRLGQLMGLSISMRSVKGKGTAMIIEGLQIVPAPAARATSAAPKLPSVIEGLRILLIEDDEDVLLATAMLLEKWGCLVQAETAPPAEGTECDILITDFDLGQRQTGTDCIAAVREQTGRDVLAIIMTGHDEARVRADLDDPTIPILSKPVRPAELRSVLTAQVLQRRELVAR</sequence>
<accession>A0ABV0M4C5</accession>
<dbReference type="InterPro" id="IPR036097">
    <property type="entry name" value="HisK_dim/P_sf"/>
</dbReference>
<keyword evidence="11" id="KW-0067">ATP-binding</keyword>
<feature type="transmembrane region" description="Helical" evidence="8">
    <location>
        <begin position="141"/>
        <end position="165"/>
    </location>
</feature>
<dbReference type="InterPro" id="IPR004358">
    <property type="entry name" value="Sig_transdc_His_kin-like_C"/>
</dbReference>
<dbReference type="InterPro" id="IPR001789">
    <property type="entry name" value="Sig_transdc_resp-reg_receiver"/>
</dbReference>
<organism evidence="11 12">
    <name type="scientific">Neorhizobium phenanthreniclasticum</name>
    <dbReference type="NCBI Taxonomy" id="3157917"/>
    <lineage>
        <taxon>Bacteria</taxon>
        <taxon>Pseudomonadati</taxon>
        <taxon>Pseudomonadota</taxon>
        <taxon>Alphaproteobacteria</taxon>
        <taxon>Hyphomicrobiales</taxon>
        <taxon>Rhizobiaceae</taxon>
        <taxon>Rhizobium/Agrobacterium group</taxon>
        <taxon>Neorhizobium</taxon>
    </lineage>
</organism>
<dbReference type="InterPro" id="IPR005467">
    <property type="entry name" value="His_kinase_dom"/>
</dbReference>
<dbReference type="Proteomes" id="UP001496627">
    <property type="component" value="Unassembled WGS sequence"/>
</dbReference>